<protein>
    <submittedName>
        <fullName evidence="1">Uncharacterized protein</fullName>
    </submittedName>
</protein>
<reference evidence="2" key="1">
    <citation type="journal article" date="2017" name="Cell">
        <title>Insights into land plant evolution garnered from the Marchantia polymorpha genome.</title>
        <authorList>
            <person name="Bowman J.L."/>
            <person name="Kohchi T."/>
            <person name="Yamato K.T."/>
            <person name="Jenkins J."/>
            <person name="Shu S."/>
            <person name="Ishizaki K."/>
            <person name="Yamaoka S."/>
            <person name="Nishihama R."/>
            <person name="Nakamura Y."/>
            <person name="Berger F."/>
            <person name="Adam C."/>
            <person name="Aki S.S."/>
            <person name="Althoff F."/>
            <person name="Araki T."/>
            <person name="Arteaga-Vazquez M.A."/>
            <person name="Balasubrmanian S."/>
            <person name="Barry K."/>
            <person name="Bauer D."/>
            <person name="Boehm C.R."/>
            <person name="Briginshaw L."/>
            <person name="Caballero-Perez J."/>
            <person name="Catarino B."/>
            <person name="Chen F."/>
            <person name="Chiyoda S."/>
            <person name="Chovatia M."/>
            <person name="Davies K.M."/>
            <person name="Delmans M."/>
            <person name="Demura T."/>
            <person name="Dierschke T."/>
            <person name="Dolan L."/>
            <person name="Dorantes-Acosta A.E."/>
            <person name="Eklund D.M."/>
            <person name="Florent S.N."/>
            <person name="Flores-Sandoval E."/>
            <person name="Fujiyama A."/>
            <person name="Fukuzawa H."/>
            <person name="Galik B."/>
            <person name="Grimanelli D."/>
            <person name="Grimwood J."/>
            <person name="Grossniklaus U."/>
            <person name="Hamada T."/>
            <person name="Haseloff J."/>
            <person name="Hetherington A.J."/>
            <person name="Higo A."/>
            <person name="Hirakawa Y."/>
            <person name="Hundley H.N."/>
            <person name="Ikeda Y."/>
            <person name="Inoue K."/>
            <person name="Inoue S.I."/>
            <person name="Ishida S."/>
            <person name="Jia Q."/>
            <person name="Kakita M."/>
            <person name="Kanazawa T."/>
            <person name="Kawai Y."/>
            <person name="Kawashima T."/>
            <person name="Kennedy M."/>
            <person name="Kinose K."/>
            <person name="Kinoshita T."/>
            <person name="Kohara Y."/>
            <person name="Koide E."/>
            <person name="Komatsu K."/>
            <person name="Kopischke S."/>
            <person name="Kubo M."/>
            <person name="Kyozuka J."/>
            <person name="Lagercrantz U."/>
            <person name="Lin S.S."/>
            <person name="Lindquist E."/>
            <person name="Lipzen A.M."/>
            <person name="Lu C.W."/>
            <person name="De Luna E."/>
            <person name="Martienssen R.A."/>
            <person name="Minamino N."/>
            <person name="Mizutani M."/>
            <person name="Mizutani M."/>
            <person name="Mochizuki N."/>
            <person name="Monte I."/>
            <person name="Mosher R."/>
            <person name="Nagasaki H."/>
            <person name="Nakagami H."/>
            <person name="Naramoto S."/>
            <person name="Nishitani K."/>
            <person name="Ohtani M."/>
            <person name="Okamoto T."/>
            <person name="Okumura M."/>
            <person name="Phillips J."/>
            <person name="Pollak B."/>
            <person name="Reinders A."/>
            <person name="Rovekamp M."/>
            <person name="Sano R."/>
            <person name="Sawa S."/>
            <person name="Schmid M.W."/>
            <person name="Shirakawa M."/>
            <person name="Solano R."/>
            <person name="Spunde A."/>
            <person name="Suetsugu N."/>
            <person name="Sugano S."/>
            <person name="Sugiyama A."/>
            <person name="Sun R."/>
            <person name="Suzuki Y."/>
            <person name="Takenaka M."/>
            <person name="Takezawa D."/>
            <person name="Tomogane H."/>
            <person name="Tsuzuki M."/>
            <person name="Ueda T."/>
            <person name="Umeda M."/>
            <person name="Ward J.M."/>
            <person name="Watanabe Y."/>
            <person name="Yazaki K."/>
            <person name="Yokoyama R."/>
            <person name="Yoshitake Y."/>
            <person name="Yotsui I."/>
            <person name="Zachgo S."/>
            <person name="Schmutz J."/>
        </authorList>
    </citation>
    <scope>NUCLEOTIDE SEQUENCE [LARGE SCALE GENOMIC DNA]</scope>
    <source>
        <strain evidence="2">Tak-1</strain>
    </source>
</reference>
<dbReference type="AlphaFoldDB" id="A0A2R6XJ52"/>
<sequence>MVGRGREETLASLECRIQIPLCRRSRRIAEWTLSFNRPTCPKRRMRYNSVVSDYHGCLLNPHLPRRSGSVQSAVLRRLPCLRTTVGVPNEARAIDGSGGESDTHTIAWILCARSSRTRMRRRDESMGDILPFRGVPSCAGRSWKMEDFLEADRPVLFLLHCSVHSIIVLDEEGNLRSGGTRTTLQILVICLLL</sequence>
<organism evidence="1 2">
    <name type="scientific">Marchantia polymorpha</name>
    <name type="common">Common liverwort</name>
    <name type="synonym">Marchantia aquatica</name>
    <dbReference type="NCBI Taxonomy" id="3197"/>
    <lineage>
        <taxon>Eukaryota</taxon>
        <taxon>Viridiplantae</taxon>
        <taxon>Streptophyta</taxon>
        <taxon>Embryophyta</taxon>
        <taxon>Marchantiophyta</taxon>
        <taxon>Marchantiopsida</taxon>
        <taxon>Marchantiidae</taxon>
        <taxon>Marchantiales</taxon>
        <taxon>Marchantiaceae</taxon>
        <taxon>Marchantia</taxon>
    </lineage>
</organism>
<dbReference type="Gramene" id="Mp8g03050.1">
    <property type="protein sequence ID" value="Mp8g03050.1.cds"/>
    <property type="gene ID" value="Mp8g03050"/>
</dbReference>
<evidence type="ECO:0000313" key="2">
    <source>
        <dbReference type="Proteomes" id="UP000244005"/>
    </source>
</evidence>
<name>A0A2R6XJ52_MARPO</name>
<gene>
    <name evidence="1" type="ORF">MARPO_0012s0098</name>
</gene>
<evidence type="ECO:0000313" key="1">
    <source>
        <dbReference type="EMBL" id="PTQ46150.1"/>
    </source>
</evidence>
<proteinExistence type="predicted"/>
<dbReference type="EMBL" id="KZ772684">
    <property type="protein sequence ID" value="PTQ46150.1"/>
    <property type="molecule type" value="Genomic_DNA"/>
</dbReference>
<accession>A0A2R6XJ52</accession>
<dbReference type="Proteomes" id="UP000244005">
    <property type="component" value="Unassembled WGS sequence"/>
</dbReference>
<keyword evidence="2" id="KW-1185">Reference proteome</keyword>